<evidence type="ECO:0000313" key="2">
    <source>
        <dbReference type="EMBL" id="WTU44609.1"/>
    </source>
</evidence>
<feature type="transmembrane region" description="Helical" evidence="1">
    <location>
        <begin position="185"/>
        <end position="204"/>
    </location>
</feature>
<evidence type="ECO:0008006" key="3">
    <source>
        <dbReference type="Google" id="ProtNLM"/>
    </source>
</evidence>
<evidence type="ECO:0000256" key="1">
    <source>
        <dbReference type="SAM" id="Phobius"/>
    </source>
</evidence>
<feature type="transmembrane region" description="Helical" evidence="1">
    <location>
        <begin position="292"/>
        <end position="309"/>
    </location>
</feature>
<proteinExistence type="predicted"/>
<feature type="transmembrane region" description="Helical" evidence="1">
    <location>
        <begin position="321"/>
        <end position="343"/>
    </location>
</feature>
<sequence>MTRGTEQRPVWTCKDDERWAAQFELALAYHHNPPDGLADAALTEVHEIAAEAGQPIRKVVGEPNAYADTVAAERISETRRSTEGLDGLVAGGRFTAGLVLAGVQAVLFGIVLWVSDGFWLTAGWTELTGGALLTVLSVTVSGVLPELRAAARLRAWRIALAAVCALAVTAAVLFTAVPSGSLVEVPAPALFGVGALLAVAGFRLPDERAARCFLGRRAAAEPVGDDAWLARLETLLRGRHGYSPKAAARCREEARDHLRASGGGAAEEFGPVEVYAMRLADNPGRTSRSARARLIPAAAMCALSVRYGYDLLADPEPRSVWFWIKVGALPLAIWAWGTALLEIRSALRRDTRKGTAQRHRSK</sequence>
<feature type="transmembrane region" description="Helical" evidence="1">
    <location>
        <begin position="127"/>
        <end position="144"/>
    </location>
</feature>
<keyword evidence="1" id="KW-0472">Membrane</keyword>
<keyword evidence="1" id="KW-0812">Transmembrane</keyword>
<dbReference type="AlphaFoldDB" id="A0AAU2HCI9"/>
<dbReference type="EMBL" id="CP108253">
    <property type="protein sequence ID" value="WTU44609.1"/>
    <property type="molecule type" value="Genomic_DNA"/>
</dbReference>
<gene>
    <name evidence="2" type="ORF">OHV25_35975</name>
</gene>
<name>A0AAU2HCI9_9ACTN</name>
<accession>A0AAU2HCI9</accession>
<feature type="transmembrane region" description="Helical" evidence="1">
    <location>
        <begin position="156"/>
        <end position="179"/>
    </location>
</feature>
<organism evidence="2">
    <name type="scientific">Streptomyces sp. NBC_00060</name>
    <dbReference type="NCBI Taxonomy" id="2975636"/>
    <lineage>
        <taxon>Bacteria</taxon>
        <taxon>Bacillati</taxon>
        <taxon>Actinomycetota</taxon>
        <taxon>Actinomycetes</taxon>
        <taxon>Kitasatosporales</taxon>
        <taxon>Streptomycetaceae</taxon>
        <taxon>Streptomyces</taxon>
    </lineage>
</organism>
<reference evidence="2" key="1">
    <citation type="submission" date="2022-10" db="EMBL/GenBank/DDBJ databases">
        <title>The complete genomes of actinobacterial strains from the NBC collection.</title>
        <authorList>
            <person name="Joergensen T.S."/>
            <person name="Alvarez Arevalo M."/>
            <person name="Sterndorff E.B."/>
            <person name="Faurdal D."/>
            <person name="Vuksanovic O."/>
            <person name="Mourched A.-S."/>
            <person name="Charusanti P."/>
            <person name="Shaw S."/>
            <person name="Blin K."/>
            <person name="Weber T."/>
        </authorList>
    </citation>
    <scope>NUCLEOTIDE SEQUENCE</scope>
    <source>
        <strain evidence="2">NBC_00060</strain>
    </source>
</reference>
<keyword evidence="1" id="KW-1133">Transmembrane helix</keyword>
<protein>
    <recommendedName>
        <fullName evidence="3">Integral membrane protein</fullName>
    </recommendedName>
</protein>
<feature type="transmembrane region" description="Helical" evidence="1">
    <location>
        <begin position="94"/>
        <end position="115"/>
    </location>
</feature>